<proteinExistence type="inferred from homology"/>
<name>A0AAU9EEB5_9BACT</name>
<evidence type="ECO:0000313" key="3">
    <source>
        <dbReference type="EMBL" id="BEQ15135.1"/>
    </source>
</evidence>
<comment type="similarity">
    <text evidence="1">Belongs to the UPF0065 (bug) family.</text>
</comment>
<protein>
    <submittedName>
        <fullName evidence="3">Exported protein</fullName>
    </submittedName>
</protein>
<dbReference type="CDD" id="cd07012">
    <property type="entry name" value="PBP2_Bug_TTT"/>
    <property type="match status" value="1"/>
</dbReference>
<dbReference type="KEGG" id="dmp:FAK_22010"/>
<feature type="signal peptide" evidence="2">
    <location>
        <begin position="1"/>
        <end position="26"/>
    </location>
</feature>
<evidence type="ECO:0000313" key="4">
    <source>
        <dbReference type="Proteomes" id="UP001366166"/>
    </source>
</evidence>
<dbReference type="Proteomes" id="UP001366166">
    <property type="component" value="Chromosome"/>
</dbReference>
<feature type="chain" id="PRO_5043616918" evidence="2">
    <location>
        <begin position="27"/>
        <end position="328"/>
    </location>
</feature>
<dbReference type="PANTHER" id="PTHR42928:SF5">
    <property type="entry name" value="BLR1237 PROTEIN"/>
    <property type="match status" value="1"/>
</dbReference>
<dbReference type="AlphaFoldDB" id="A0AAU9EEB5"/>
<evidence type="ECO:0000256" key="2">
    <source>
        <dbReference type="SAM" id="SignalP"/>
    </source>
</evidence>
<dbReference type="EMBL" id="AP028679">
    <property type="protein sequence ID" value="BEQ15135.1"/>
    <property type="molecule type" value="Genomic_DNA"/>
</dbReference>
<dbReference type="Gene3D" id="3.40.190.10">
    <property type="entry name" value="Periplasmic binding protein-like II"/>
    <property type="match status" value="1"/>
</dbReference>
<dbReference type="PIRSF" id="PIRSF017082">
    <property type="entry name" value="YflP"/>
    <property type="match status" value="1"/>
</dbReference>
<reference evidence="4" key="1">
    <citation type="journal article" date="2023" name="Arch. Microbiol.">
        <title>Desulfoferula mesophilus gen. nov. sp. nov., a mesophilic sulfate-reducing bacterium isolated from a brackish lake sediment.</title>
        <authorList>
            <person name="Watanabe T."/>
            <person name="Yabe T."/>
            <person name="Tsuji J.M."/>
            <person name="Fukui M."/>
        </authorList>
    </citation>
    <scope>NUCLEOTIDE SEQUENCE [LARGE SCALE GENOMIC DNA]</scope>
    <source>
        <strain evidence="4">12FAK</strain>
    </source>
</reference>
<dbReference type="SUPFAM" id="SSF53850">
    <property type="entry name" value="Periplasmic binding protein-like II"/>
    <property type="match status" value="1"/>
</dbReference>
<gene>
    <name evidence="3" type="ORF">FAK_22010</name>
</gene>
<dbReference type="Pfam" id="PF03401">
    <property type="entry name" value="TctC"/>
    <property type="match status" value="1"/>
</dbReference>
<organism evidence="3 4">
    <name type="scientific">Desulfoferula mesophila</name>
    <dbReference type="NCBI Taxonomy" id="3058419"/>
    <lineage>
        <taxon>Bacteria</taxon>
        <taxon>Pseudomonadati</taxon>
        <taxon>Thermodesulfobacteriota</taxon>
        <taxon>Desulfarculia</taxon>
        <taxon>Desulfarculales</taxon>
        <taxon>Desulfarculaceae</taxon>
        <taxon>Desulfoferula</taxon>
    </lineage>
</organism>
<keyword evidence="4" id="KW-1185">Reference proteome</keyword>
<dbReference type="PANTHER" id="PTHR42928">
    <property type="entry name" value="TRICARBOXYLATE-BINDING PROTEIN"/>
    <property type="match status" value="1"/>
</dbReference>
<dbReference type="RefSeq" id="WP_338599131.1">
    <property type="nucleotide sequence ID" value="NZ_AP028679.1"/>
</dbReference>
<evidence type="ECO:0000256" key="1">
    <source>
        <dbReference type="ARBA" id="ARBA00006987"/>
    </source>
</evidence>
<dbReference type="Gene3D" id="3.40.190.150">
    <property type="entry name" value="Bordetella uptake gene, domain 1"/>
    <property type="match status" value="1"/>
</dbReference>
<sequence length="328" mass="34876">MSKKRFFVAILAALATMVLMSGMAFAEYPTKPVTLVAPYGPGGASDLAARALAAVAPNYVKEPVVVINRTGAGGVVGSTYVARSAPDGYTLLLSRVGCNGVAPAINMKTPYTWDGFTFLGLLELNPVVYVVQSTSPFKSLKEVVAAIKKSPGKYSYSTSGPTTILNMGFQKLLADANLPSTAVKMVPYKGGGGAKTALLGGHVDFLCINLATVIDQIQAGKLRALAVTTPERFPMISDVPTVKEAGFPDLEVIIGWSGLWGPPKLSEEVVNVWTAALQNVAKDKTWLKMTNSLGSVPYIKSPAETKAFVEKQFKVYRELGQKLGLIIK</sequence>
<dbReference type="InterPro" id="IPR042100">
    <property type="entry name" value="Bug_dom1"/>
</dbReference>
<keyword evidence="2" id="KW-0732">Signal</keyword>
<accession>A0AAU9EEB5</accession>
<dbReference type="InterPro" id="IPR005064">
    <property type="entry name" value="BUG"/>
</dbReference>